<dbReference type="SUPFAM" id="SSF56672">
    <property type="entry name" value="DNA/RNA polymerases"/>
    <property type="match status" value="1"/>
</dbReference>
<evidence type="ECO:0000313" key="3">
    <source>
        <dbReference type="EMBL" id="CAL4072958.1"/>
    </source>
</evidence>
<dbReference type="InterPro" id="IPR012337">
    <property type="entry name" value="RNaseH-like_sf"/>
</dbReference>
<dbReference type="InterPro" id="IPR043502">
    <property type="entry name" value="DNA/RNA_pol_sf"/>
</dbReference>
<sequence length="983" mass="112451">MAERRPTLTNLIEYRRLSAKARKIIKKTKKETWRRFCSTISAETPSKRIWNMIRKMNGKGKQSSSPLNVNGQIINDPKQKADILADNLDEILGQESAEVQGDQARTIRDCLQNEGDTAYNQPFTLHELNDSLNSLKSGKAMGDDEIQNEFLKHLPEHKKIDLLKLINQSWMESKIPHTWKHSLILPIPKEDKEPTNPDSYRPISLTSCISKAAEKMVNNRLVWQLETTNKFSPTQSGFRKGRSAEDLIINLEHQIRSCLVNRRVNVTVFFDLKQAFDTVSHNHLLLKLAESGIKGRLLRWIQQFLKNRTYEVLVDDQKSCRKESKRGVPQGSILSPSTFALLMAEIPHLARVCTMEYADDVAISITADTLEEACEIAVNAISSLEEWAQKWQLTFNPSKTCAMVFTKKKIPKDADDNPILPTLTLNEENINWVQTFKYLGMKLDGPTLTWKEHVNYLRDICSRRIKILRALTGTSWGPDRTNILNMYKTFIRSKITYGVVALSSASKTNLDKLEVIQSSAIRIAIGARKTSPKAALQVEAGLPPLKEHIKELCCRYYFKIKASDHHPTAETVLNDEEVSDRVWTPVFKMPFEKRTEGHLRGWNINKDTDIRYIRLPSAPPWSKRINVETELLEEIDKENCKEQAREVSERTICHRYGEHLKLFTDGSKSGNSTTSAMWVPHTEQGEHWKLHKGQARSIMGAELYAIYKALHWTVVNWAILPTDKVVILTDSKSGLQGINKHSTKRYSYIIDQIKKTAATLQDINITVCLQWIPSHVGIRGNEQADEWANRAHNLQVETETPLDLTEAKSLITEQQNKVWQQHYEGIKNNLHIGGIKDKISTWSWLPHRHRRIDVAMARLRIGHAGLNEYLTRFSMANDQNCSTCNVPESIQHFLIECRKHNDHRRKLKNTLRAQGISDLTVKTILGGSNHPKTCRCTYKKPWGSSSWPPGCYTNYSPHIHPHAASHPNVTLYPQIILVLYTNP</sequence>
<dbReference type="PROSITE" id="PS50878">
    <property type="entry name" value="RT_POL"/>
    <property type="match status" value="1"/>
</dbReference>
<dbReference type="PROSITE" id="PS50879">
    <property type="entry name" value="RNASE_H_1"/>
    <property type="match status" value="1"/>
</dbReference>
<feature type="domain" description="Reverse transcriptase" evidence="1">
    <location>
        <begin position="168"/>
        <end position="443"/>
    </location>
</feature>
<dbReference type="GO" id="GO:0003676">
    <property type="term" value="F:nucleic acid binding"/>
    <property type="evidence" value="ECO:0007669"/>
    <property type="project" value="InterPro"/>
</dbReference>
<evidence type="ECO:0008006" key="5">
    <source>
        <dbReference type="Google" id="ProtNLM"/>
    </source>
</evidence>
<dbReference type="PANTHER" id="PTHR36688:SF1">
    <property type="entry name" value="ENDONUCLEASE_EXONUCLEASE_PHOSPHATASE DOMAIN-CONTAINING PROTEIN"/>
    <property type="match status" value="1"/>
</dbReference>
<dbReference type="CDD" id="cd01650">
    <property type="entry name" value="RT_nLTR_like"/>
    <property type="match status" value="1"/>
</dbReference>
<accession>A0AAV2Q9N0</accession>
<organism evidence="3 4">
    <name type="scientific">Meganyctiphanes norvegica</name>
    <name type="common">Northern krill</name>
    <name type="synonym">Thysanopoda norvegica</name>
    <dbReference type="NCBI Taxonomy" id="48144"/>
    <lineage>
        <taxon>Eukaryota</taxon>
        <taxon>Metazoa</taxon>
        <taxon>Ecdysozoa</taxon>
        <taxon>Arthropoda</taxon>
        <taxon>Crustacea</taxon>
        <taxon>Multicrustacea</taxon>
        <taxon>Malacostraca</taxon>
        <taxon>Eumalacostraca</taxon>
        <taxon>Eucarida</taxon>
        <taxon>Euphausiacea</taxon>
        <taxon>Euphausiidae</taxon>
        <taxon>Meganyctiphanes</taxon>
    </lineage>
</organism>
<dbReference type="AlphaFoldDB" id="A0AAV2Q9N0"/>
<dbReference type="GO" id="GO:0042575">
    <property type="term" value="C:DNA polymerase complex"/>
    <property type="evidence" value="ECO:0007669"/>
    <property type="project" value="UniProtKB-ARBA"/>
</dbReference>
<dbReference type="GO" id="GO:0004523">
    <property type="term" value="F:RNA-DNA hybrid ribonuclease activity"/>
    <property type="evidence" value="ECO:0007669"/>
    <property type="project" value="InterPro"/>
</dbReference>
<comment type="caution">
    <text evidence="3">The sequence shown here is derived from an EMBL/GenBank/DDBJ whole genome shotgun (WGS) entry which is preliminary data.</text>
</comment>
<feature type="domain" description="RNase H type-1" evidence="2">
    <location>
        <begin position="656"/>
        <end position="793"/>
    </location>
</feature>
<dbReference type="PANTHER" id="PTHR36688">
    <property type="entry name" value="ENDO/EXONUCLEASE/PHOSPHATASE DOMAIN-CONTAINING PROTEIN"/>
    <property type="match status" value="1"/>
</dbReference>
<evidence type="ECO:0000259" key="1">
    <source>
        <dbReference type="PROSITE" id="PS50878"/>
    </source>
</evidence>
<proteinExistence type="predicted"/>
<dbReference type="EMBL" id="CAXKWB010004252">
    <property type="protein sequence ID" value="CAL4072958.1"/>
    <property type="molecule type" value="Genomic_DNA"/>
</dbReference>
<name>A0AAV2Q9N0_MEGNR</name>
<dbReference type="Gene3D" id="3.30.420.10">
    <property type="entry name" value="Ribonuclease H-like superfamily/Ribonuclease H"/>
    <property type="match status" value="1"/>
</dbReference>
<evidence type="ECO:0000313" key="4">
    <source>
        <dbReference type="Proteomes" id="UP001497623"/>
    </source>
</evidence>
<keyword evidence="4" id="KW-1185">Reference proteome</keyword>
<gene>
    <name evidence="3" type="ORF">MNOR_LOCUS8980</name>
</gene>
<dbReference type="GO" id="GO:0071897">
    <property type="term" value="P:DNA biosynthetic process"/>
    <property type="evidence" value="ECO:0007669"/>
    <property type="project" value="UniProtKB-ARBA"/>
</dbReference>
<dbReference type="InterPro" id="IPR002156">
    <property type="entry name" value="RNaseH_domain"/>
</dbReference>
<dbReference type="SUPFAM" id="SSF53098">
    <property type="entry name" value="Ribonuclease H-like"/>
    <property type="match status" value="1"/>
</dbReference>
<dbReference type="Pfam" id="PF00078">
    <property type="entry name" value="RVT_1"/>
    <property type="match status" value="1"/>
</dbReference>
<reference evidence="3 4" key="1">
    <citation type="submission" date="2024-05" db="EMBL/GenBank/DDBJ databases">
        <authorList>
            <person name="Wallberg A."/>
        </authorList>
    </citation>
    <scope>NUCLEOTIDE SEQUENCE [LARGE SCALE GENOMIC DNA]</scope>
</reference>
<dbReference type="Proteomes" id="UP001497623">
    <property type="component" value="Unassembled WGS sequence"/>
</dbReference>
<dbReference type="Pfam" id="PF00075">
    <property type="entry name" value="RNase_H"/>
    <property type="match status" value="1"/>
</dbReference>
<protein>
    <recommendedName>
        <fullName evidence="5">RNA-directed DNA polymerase from mobile element jockey</fullName>
    </recommendedName>
</protein>
<evidence type="ECO:0000259" key="2">
    <source>
        <dbReference type="PROSITE" id="PS50879"/>
    </source>
</evidence>
<dbReference type="InterPro" id="IPR000477">
    <property type="entry name" value="RT_dom"/>
</dbReference>
<dbReference type="InterPro" id="IPR052560">
    <property type="entry name" value="RdDP_mobile_element"/>
</dbReference>
<dbReference type="CDD" id="cd09276">
    <property type="entry name" value="Rnase_HI_RT_non_LTR"/>
    <property type="match status" value="1"/>
</dbReference>
<dbReference type="InterPro" id="IPR036397">
    <property type="entry name" value="RNaseH_sf"/>
</dbReference>